<proteinExistence type="predicted"/>
<evidence type="ECO:0000313" key="1">
    <source>
        <dbReference type="EMBL" id="XDN89241.1"/>
    </source>
</evidence>
<reference evidence="1" key="1">
    <citation type="submission" date="2024-06" db="EMBL/GenBank/DDBJ databases">
        <authorList>
            <person name="Atkinson C."/>
            <person name="McLean J."/>
            <person name="Gallagher L."/>
            <person name="Bor B."/>
            <person name="Mougous J."/>
        </authorList>
    </citation>
    <scope>NUCLEOTIDE SEQUENCE</scope>
    <source>
        <strain evidence="1">TM7-074</strain>
    </source>
</reference>
<organism evidence="1">
    <name type="scientific">Candidatus Nanosynbacter sp. TM7-074</name>
    <dbReference type="NCBI Taxonomy" id="3158573"/>
    <lineage>
        <taxon>Bacteria</taxon>
        <taxon>Candidatus Saccharimonadota</taxon>
        <taxon>Candidatus Saccharimonadia</taxon>
        <taxon>Candidatus Nanosynbacterales</taxon>
        <taxon>Candidatus Nanosynbacteraceae</taxon>
        <taxon>Candidatus Nanosynbacter</taxon>
    </lineage>
</organism>
<gene>
    <name evidence="1" type="ORF">TM074_00845</name>
</gene>
<sequence length="65" mass="7451">MQNLFNKLFGRKVGFLPVDPLADGLAEEIIKEQQEPQAIHLDVDDIEDIRQFWSRVGSGYDDYGL</sequence>
<dbReference type="RefSeq" id="WP_369000505.1">
    <property type="nucleotide sequence ID" value="NZ_CP158487.1"/>
</dbReference>
<dbReference type="EMBL" id="CP158487">
    <property type="protein sequence ID" value="XDN89241.1"/>
    <property type="molecule type" value="Genomic_DNA"/>
</dbReference>
<protein>
    <submittedName>
        <fullName evidence="1">Uncharacterized protein</fullName>
    </submittedName>
</protein>
<accession>A0AB39J494</accession>
<dbReference type="AlphaFoldDB" id="A0AB39J494"/>
<name>A0AB39J494_9BACT</name>